<gene>
    <name evidence="2" type="primary">LOC103490205</name>
</gene>
<dbReference type="Pfam" id="PF15011">
    <property type="entry name" value="CA109-like"/>
    <property type="match status" value="1"/>
</dbReference>
<accession>A0ABM3L709</accession>
<proteinExistence type="predicted"/>
<reference evidence="1" key="1">
    <citation type="submission" date="2025-05" db="UniProtKB">
        <authorList>
            <consortium name="RefSeq"/>
        </authorList>
    </citation>
    <scope>NUCLEOTIDE SEQUENCE [LARGE SCALE GENOMIC DNA]</scope>
</reference>
<evidence type="ECO:0000313" key="2">
    <source>
        <dbReference type="RefSeq" id="XP_050945816.1"/>
    </source>
</evidence>
<name>A0ABM3L709_CUCME</name>
<dbReference type="Proteomes" id="UP001652600">
    <property type="component" value="Chromosome 1"/>
</dbReference>
<protein>
    <submittedName>
        <fullName evidence="2">Uncharacterized protein At5g43822 isoform X1</fullName>
    </submittedName>
</protein>
<reference evidence="2" key="2">
    <citation type="submission" date="2025-08" db="UniProtKB">
        <authorList>
            <consortium name="RefSeq"/>
        </authorList>
    </citation>
    <scope>IDENTIFICATION</scope>
    <source>
        <tissue evidence="2">Stem</tissue>
    </source>
</reference>
<keyword evidence="1" id="KW-1185">Reference proteome</keyword>
<dbReference type="PANTHER" id="PTHR37904">
    <property type="entry name" value="OS10G0566900 PROTEIN"/>
    <property type="match status" value="1"/>
</dbReference>
<dbReference type="GeneID" id="103490205"/>
<dbReference type="PANTHER" id="PTHR37904:SF2">
    <property type="entry name" value="OS10G0566900 PROTEIN"/>
    <property type="match status" value="1"/>
</dbReference>
<organism evidence="1 2">
    <name type="scientific">Cucumis melo</name>
    <name type="common">Muskmelon</name>
    <dbReference type="NCBI Taxonomy" id="3656"/>
    <lineage>
        <taxon>Eukaryota</taxon>
        <taxon>Viridiplantae</taxon>
        <taxon>Streptophyta</taxon>
        <taxon>Embryophyta</taxon>
        <taxon>Tracheophyta</taxon>
        <taxon>Spermatophyta</taxon>
        <taxon>Magnoliopsida</taxon>
        <taxon>eudicotyledons</taxon>
        <taxon>Gunneridae</taxon>
        <taxon>Pentapetalae</taxon>
        <taxon>rosids</taxon>
        <taxon>fabids</taxon>
        <taxon>Cucurbitales</taxon>
        <taxon>Cucurbitaceae</taxon>
        <taxon>Benincaseae</taxon>
        <taxon>Cucumis</taxon>
    </lineage>
</organism>
<dbReference type="InterPro" id="IPR038985">
    <property type="entry name" value="OPRN-like"/>
</dbReference>
<sequence length="287" mass="32957">MEAMVKKYQQRFRKFKDEMDRWDELQVRLISQFQNASSIIGRLQLLQDPKNFGSLSGMDGIVEALLGKQMESLQLSFSSIKKTMEELGNVVNSMEKIYRDGKQLVKGGSNQPSIKQLQQRVGLKPSLEDCLNGLMVLCNMHRSEYSLKESIVSALPELFWKARNHGAQDLSSLHQLLVDQPNIKKEEECPEWKNAVMEEMKAFGKNNTWRFVLYPRDTSLWDANGCYILKYKVDGTLDRHKARLVAKEFTQTYDVDYLETFSLVKLNTVSPSSYCCKQRLASISTGC</sequence>
<evidence type="ECO:0000313" key="1">
    <source>
        <dbReference type="Proteomes" id="UP001652600"/>
    </source>
</evidence>
<dbReference type="RefSeq" id="XP_050945816.1">
    <property type="nucleotide sequence ID" value="XM_051089859.1"/>
</dbReference>
<dbReference type="InterPro" id="IPR029159">
    <property type="entry name" value="CA109-like"/>
</dbReference>